<evidence type="ECO:0000256" key="4">
    <source>
        <dbReference type="ARBA" id="ARBA00022989"/>
    </source>
</evidence>
<evidence type="ECO:0000256" key="3">
    <source>
        <dbReference type="ARBA" id="ARBA00022692"/>
    </source>
</evidence>
<feature type="transmembrane region" description="Helical" evidence="6">
    <location>
        <begin position="105"/>
        <end position="126"/>
    </location>
</feature>
<feature type="transmembrane region" description="Helical" evidence="6">
    <location>
        <begin position="30"/>
        <end position="53"/>
    </location>
</feature>
<evidence type="ECO:0000259" key="7">
    <source>
        <dbReference type="PROSITE" id="PS50262"/>
    </source>
</evidence>
<evidence type="ECO:0000313" key="8">
    <source>
        <dbReference type="EMBL" id="KAL3395876.1"/>
    </source>
</evidence>
<feature type="transmembrane region" description="Helical" evidence="6">
    <location>
        <begin position="168"/>
        <end position="186"/>
    </location>
</feature>
<dbReference type="InterPro" id="IPR053093">
    <property type="entry name" value="GPCR-like"/>
</dbReference>
<evidence type="ECO:0000256" key="1">
    <source>
        <dbReference type="ARBA" id="ARBA00004370"/>
    </source>
</evidence>
<keyword evidence="3 6" id="KW-0812">Transmembrane</keyword>
<comment type="subcellular location">
    <subcellularLocation>
        <location evidence="1">Membrane</location>
    </subcellularLocation>
</comment>
<dbReference type="PANTHER" id="PTHR47760">
    <property type="entry name" value="G-PROTEIN COUPLED RECEPTOR B0563.6-LIKE PROTEIN-RELATED"/>
    <property type="match status" value="1"/>
</dbReference>
<dbReference type="PROSITE" id="PS50262">
    <property type="entry name" value="G_PROTEIN_RECEP_F1_2"/>
    <property type="match status" value="1"/>
</dbReference>
<evidence type="ECO:0000256" key="5">
    <source>
        <dbReference type="ARBA" id="ARBA00023136"/>
    </source>
</evidence>
<feature type="transmembrane region" description="Helical" evidence="6">
    <location>
        <begin position="276"/>
        <end position="296"/>
    </location>
</feature>
<feature type="transmembrane region" description="Helical" evidence="6">
    <location>
        <begin position="232"/>
        <end position="253"/>
    </location>
</feature>
<dbReference type="InterPro" id="IPR017452">
    <property type="entry name" value="GPCR_Rhodpsn_7TM"/>
</dbReference>
<dbReference type="PROSITE" id="PS00237">
    <property type="entry name" value="G_PROTEIN_RECEP_F1_1"/>
    <property type="match status" value="1"/>
</dbReference>
<accession>A0ABD2WTS1</accession>
<feature type="transmembrane region" description="Helical" evidence="6">
    <location>
        <begin position="65"/>
        <end position="85"/>
    </location>
</feature>
<evidence type="ECO:0000256" key="6">
    <source>
        <dbReference type="SAM" id="Phobius"/>
    </source>
</evidence>
<dbReference type="GO" id="GO:0016020">
    <property type="term" value="C:membrane"/>
    <property type="evidence" value="ECO:0007669"/>
    <property type="project" value="UniProtKB-SubCell"/>
</dbReference>
<reference evidence="8 9" key="1">
    <citation type="journal article" date="2024" name="bioRxiv">
        <title>A reference genome for Trichogramma kaykai: A tiny desert-dwelling parasitoid wasp with competing sex-ratio distorters.</title>
        <authorList>
            <person name="Culotta J."/>
            <person name="Lindsey A.R."/>
        </authorList>
    </citation>
    <scope>NUCLEOTIDE SEQUENCE [LARGE SCALE GENOMIC DNA]</scope>
    <source>
        <strain evidence="8 9">KSX58</strain>
    </source>
</reference>
<dbReference type="PANTHER" id="PTHR47760:SF1">
    <property type="entry name" value="G-PROTEIN COUPLED RECEPTORS FAMILY 1 PROFILE DOMAIN-CONTAINING PROTEIN"/>
    <property type="match status" value="1"/>
</dbReference>
<comment type="similarity">
    <text evidence="2">Belongs to the G-protein coupled receptor 1 family.</text>
</comment>
<feature type="domain" description="G-protein coupled receptors family 1 profile" evidence="7">
    <location>
        <begin position="46"/>
        <end position="335"/>
    </location>
</feature>
<protein>
    <recommendedName>
        <fullName evidence="7">G-protein coupled receptors family 1 profile domain-containing protein</fullName>
    </recommendedName>
</protein>
<dbReference type="InterPro" id="IPR000276">
    <property type="entry name" value="GPCR_Rhodpsn"/>
</dbReference>
<keyword evidence="4 6" id="KW-1133">Transmembrane helix</keyword>
<keyword evidence="9" id="KW-1185">Reference proteome</keyword>
<keyword evidence="5 6" id="KW-0472">Membrane</keyword>
<dbReference type="Proteomes" id="UP001627154">
    <property type="component" value="Unassembled WGS sequence"/>
</dbReference>
<dbReference type="CDD" id="cd14978">
    <property type="entry name" value="7tmA_FMRFamide_R-like"/>
    <property type="match status" value="1"/>
</dbReference>
<proteinExistence type="inferred from homology"/>
<evidence type="ECO:0000313" key="9">
    <source>
        <dbReference type="Proteomes" id="UP001627154"/>
    </source>
</evidence>
<dbReference type="SUPFAM" id="SSF81321">
    <property type="entry name" value="Family A G protein-coupled receptor-like"/>
    <property type="match status" value="1"/>
</dbReference>
<dbReference type="Gene3D" id="1.20.1070.10">
    <property type="entry name" value="Rhodopsin 7-helix transmembrane proteins"/>
    <property type="match status" value="1"/>
</dbReference>
<name>A0ABD2WTS1_9HYME</name>
<feature type="transmembrane region" description="Helical" evidence="6">
    <location>
        <begin position="316"/>
        <end position="338"/>
    </location>
</feature>
<comment type="caution">
    <text evidence="8">The sequence shown here is derived from an EMBL/GenBank/DDBJ whole genome shotgun (WGS) entry which is preliminary data.</text>
</comment>
<organism evidence="8 9">
    <name type="scientific">Trichogramma kaykai</name>
    <dbReference type="NCBI Taxonomy" id="54128"/>
    <lineage>
        <taxon>Eukaryota</taxon>
        <taxon>Metazoa</taxon>
        <taxon>Ecdysozoa</taxon>
        <taxon>Arthropoda</taxon>
        <taxon>Hexapoda</taxon>
        <taxon>Insecta</taxon>
        <taxon>Pterygota</taxon>
        <taxon>Neoptera</taxon>
        <taxon>Endopterygota</taxon>
        <taxon>Hymenoptera</taxon>
        <taxon>Apocrita</taxon>
        <taxon>Proctotrupomorpha</taxon>
        <taxon>Chalcidoidea</taxon>
        <taxon>Trichogrammatidae</taxon>
        <taxon>Trichogramma</taxon>
    </lineage>
</organism>
<evidence type="ECO:0000256" key="2">
    <source>
        <dbReference type="ARBA" id="ARBA00010663"/>
    </source>
</evidence>
<sequence length="359" mass="40450">MNGTALPRLACPFNQSLDSEELKIYNLRKISYGAIMPIICLCGIVGNSLNLVVLTRRNMQGMAYAYMRGYSLASLLALLFCIPFASRILGSQDENGYWTSWPRAFYHAHLELYLGNSCLGIAVSMLSALTVERHARLCCEPPQAGAAASTRRCNKNASPLTRAVSSRLLLACLPLATLILHLPLVFRARVDSCYSANDADAYAAATLYYWKNDNLSSRQLNYFQLYRVVLEIAYKLAPTVLIVSMNLRIFLVYKRAYERRLKLTIRGAKSAENRRLGLFLGTTSLLFLVCVSPMAILQVTLNKHNLLCFPYQVMVFRATANLLEVANYALSFYINCLFSRDFRDTLVRTLKSCHRVQQT</sequence>
<gene>
    <name evidence="8" type="ORF">TKK_010041</name>
</gene>
<dbReference type="AlphaFoldDB" id="A0ABD2WTS1"/>
<dbReference type="EMBL" id="JBJJXI010000076">
    <property type="protein sequence ID" value="KAL3395876.1"/>
    <property type="molecule type" value="Genomic_DNA"/>
</dbReference>